<dbReference type="Proteomes" id="UP000326061">
    <property type="component" value="Chromosome"/>
</dbReference>
<accession>A0AAJ4A282</accession>
<dbReference type="KEGG" id="suln:FJR47_00865"/>
<evidence type="ECO:0000313" key="1">
    <source>
        <dbReference type="EMBL" id="QFR42539.1"/>
    </source>
</evidence>
<name>A0AAJ4A282_9BACT</name>
<dbReference type="EMBL" id="CP041166">
    <property type="protein sequence ID" value="QFR42539.1"/>
    <property type="molecule type" value="Genomic_DNA"/>
</dbReference>
<proteinExistence type="predicted"/>
<evidence type="ECO:0000313" key="2">
    <source>
        <dbReference type="Proteomes" id="UP000326061"/>
    </source>
</evidence>
<keyword evidence="2" id="KW-1185">Reference proteome</keyword>
<protein>
    <submittedName>
        <fullName evidence="1">Uncharacterized protein</fullName>
    </submittedName>
</protein>
<dbReference type="AlphaFoldDB" id="A0AAJ4A282"/>
<dbReference type="RefSeq" id="WP_152298610.1">
    <property type="nucleotide sequence ID" value="NZ_CP041166.1"/>
</dbReference>
<reference evidence="2" key="1">
    <citation type="submission" date="2019-06" db="EMBL/GenBank/DDBJ databases">
        <title>Sulfurimonas gotlandica sp. nov., a chemoautotrophic and psychrotolerant epsilonproteobacterium isolated from a pelagic redoxcline, and an emended description of the genus Sulfurimonas.</title>
        <authorList>
            <person name="Wang S."/>
            <person name="Jiang L."/>
            <person name="Shao Z."/>
        </authorList>
    </citation>
    <scope>NUCLEOTIDE SEQUENCE [LARGE SCALE GENOMIC DNA]</scope>
    <source>
        <strain evidence="2">1-1N</strain>
    </source>
</reference>
<organism evidence="1 2">
    <name type="scientific">Sulfurimonas xiamenensis</name>
    <dbReference type="NCBI Taxonomy" id="2590021"/>
    <lineage>
        <taxon>Bacteria</taxon>
        <taxon>Pseudomonadati</taxon>
        <taxon>Campylobacterota</taxon>
        <taxon>Epsilonproteobacteria</taxon>
        <taxon>Campylobacterales</taxon>
        <taxon>Sulfurimonadaceae</taxon>
        <taxon>Sulfurimonas</taxon>
    </lineage>
</organism>
<gene>
    <name evidence="1" type="ORF">FJR47_00865</name>
</gene>
<sequence length="79" mass="9073">MKELVKFAIELDIVNMCTKIGYKGDYIISFSGQQEAISKIKNFCNESSIENKIMHEQAKAYNTIFCVFHAGDDIYKLKD</sequence>